<proteinExistence type="predicted"/>
<keyword evidence="2" id="KW-0067">ATP-binding</keyword>
<evidence type="ECO:0000259" key="1">
    <source>
        <dbReference type="Pfam" id="PF13625"/>
    </source>
</evidence>
<dbReference type="AlphaFoldDB" id="A0A841TB20"/>
<feature type="domain" description="Helicase XPB/Ssl2 N-terminal" evidence="1">
    <location>
        <begin position="363"/>
        <end position="483"/>
    </location>
</feature>
<sequence length="676" mass="74781">MKLADTLARLPAEEKERLQSQPLIRDHMLSGHTLDAALSGAEWAARWAEAAKPLDRQLLLRLVRSYAGQPFGEEEAEARLRQAPAWTGAEIRVALARMRRDGVLFAIRKAWGERLLYVPADLVGVWQLVLRPLTAGTPIRKEPDLGEREAQLRLPLSLALLSAWSDIRRKGLPLTAKGAPNKQRLVKLAEAMALKEIELKGFEFFALPDPAVPANVALALDLGLSLGWLIREPQRIVAASSALESWADLPLAAVDAKLLEIVTIRYAGQEATMHWAAIALRAMPPHEWFEADDALRQWGEELVERERLALDRWTGLLVAFGWMERIAGRDQVFLRWLIDPTLPALRSTERAHAGHDGPGDGVLYIQPDLDIIVPPEATYGVYWRLEQIAERTSLDIVSTYRITRSSCIRAGEDGYTLSTLTDWLERVSGAALPDPAAHALEDWFGRIGKLSIVDAKLLRVASKELADRIAGDGPLSDWLLERLNDYIFAVKPEGVRVLARRLSELGYPLAENRDSARPGSSASEADSSANASEAAAEASAVKAASGADLGWIRLKQLLAIYEPDGSIPKREELFPGVESIPSVWLEKPRSYHPSTRREIIERAMAWRTGVRVKRVDGWIEFIPEALVTADGSWKVEGTVRTPHPGGTAKVEWSGDSLGELMIELPDGASELPRTNH</sequence>
<keyword evidence="2" id="KW-0378">Hydrolase</keyword>
<gene>
    <name evidence="2" type="ORF">H4Q31_07775</name>
</gene>
<dbReference type="InterPro" id="IPR032830">
    <property type="entry name" value="XPB/Ssl2_N"/>
</dbReference>
<comment type="caution">
    <text evidence="2">The sequence shown here is derived from an EMBL/GenBank/DDBJ whole genome shotgun (WGS) entry which is preliminary data.</text>
</comment>
<dbReference type="RefSeq" id="WP_185178504.1">
    <property type="nucleotide sequence ID" value="NZ_CBCSEP010000004.1"/>
</dbReference>
<keyword evidence="2" id="KW-0347">Helicase</keyword>
<keyword evidence="2" id="KW-0547">Nucleotide-binding</keyword>
<dbReference type="GO" id="GO:0004386">
    <property type="term" value="F:helicase activity"/>
    <property type="evidence" value="ECO:0007669"/>
    <property type="project" value="UniProtKB-KW"/>
</dbReference>
<protein>
    <submittedName>
        <fullName evidence="2">Helicase-associated domain-containing protein</fullName>
    </submittedName>
</protein>
<evidence type="ECO:0000313" key="3">
    <source>
        <dbReference type="Proteomes" id="UP000574133"/>
    </source>
</evidence>
<dbReference type="Proteomes" id="UP000574133">
    <property type="component" value="Unassembled WGS sequence"/>
</dbReference>
<keyword evidence="3" id="KW-1185">Reference proteome</keyword>
<evidence type="ECO:0000313" key="2">
    <source>
        <dbReference type="EMBL" id="MBB6677225.1"/>
    </source>
</evidence>
<organism evidence="2 3">
    <name type="scientific">Cohnella lubricantis</name>
    <dbReference type="NCBI Taxonomy" id="2163172"/>
    <lineage>
        <taxon>Bacteria</taxon>
        <taxon>Bacillati</taxon>
        <taxon>Bacillota</taxon>
        <taxon>Bacilli</taxon>
        <taxon>Bacillales</taxon>
        <taxon>Paenibacillaceae</taxon>
        <taxon>Cohnella</taxon>
    </lineage>
</organism>
<dbReference type="EMBL" id="JACJVN010000028">
    <property type="protein sequence ID" value="MBB6677225.1"/>
    <property type="molecule type" value="Genomic_DNA"/>
</dbReference>
<name>A0A841TB20_9BACL</name>
<dbReference type="Pfam" id="PF13625">
    <property type="entry name" value="Helicase_C_3"/>
    <property type="match status" value="1"/>
</dbReference>
<accession>A0A841TB20</accession>
<reference evidence="2 3" key="1">
    <citation type="submission" date="2020-08" db="EMBL/GenBank/DDBJ databases">
        <title>Cohnella phylogeny.</title>
        <authorList>
            <person name="Dunlap C."/>
        </authorList>
    </citation>
    <scope>NUCLEOTIDE SEQUENCE [LARGE SCALE GENOMIC DNA]</scope>
    <source>
        <strain evidence="2 3">DSM 103658</strain>
    </source>
</reference>